<dbReference type="PANTHER" id="PTHR31301">
    <property type="entry name" value="LOB DOMAIN-CONTAINING PROTEIN 4-RELATED"/>
    <property type="match status" value="1"/>
</dbReference>
<feature type="compositionally biased region" description="Pro residues" evidence="3">
    <location>
        <begin position="37"/>
        <end position="52"/>
    </location>
</feature>
<name>A0A6D2HNF3_9BRAS</name>
<dbReference type="InterPro" id="IPR004883">
    <property type="entry name" value="LOB"/>
</dbReference>
<dbReference type="PANTHER" id="PTHR31301:SF122">
    <property type="entry name" value="LOB DOMAIN-CONTAINING PROTEIN 11"/>
    <property type="match status" value="1"/>
</dbReference>
<keyword evidence="2" id="KW-0175">Coiled coil</keyword>
<protein>
    <recommendedName>
        <fullName evidence="4">LOB domain-containing protein</fullName>
    </recommendedName>
</protein>
<evidence type="ECO:0000259" key="4">
    <source>
        <dbReference type="PROSITE" id="PS50891"/>
    </source>
</evidence>
<gene>
    <name evidence="5" type="ORF">MERR_LOCUS4992</name>
</gene>
<reference evidence="5" key="1">
    <citation type="submission" date="2020-01" db="EMBL/GenBank/DDBJ databases">
        <authorList>
            <person name="Mishra B."/>
        </authorList>
    </citation>
    <scope>NUCLEOTIDE SEQUENCE [LARGE SCALE GENOMIC DNA]</scope>
</reference>
<dbReference type="EMBL" id="CACVBM020000333">
    <property type="protein sequence ID" value="CAA7017757.1"/>
    <property type="molecule type" value="Genomic_DNA"/>
</dbReference>
<feature type="domain" description="LOB" evidence="4">
    <location>
        <begin position="57"/>
        <end position="158"/>
    </location>
</feature>
<feature type="coiled-coil region" evidence="2">
    <location>
        <begin position="137"/>
        <end position="164"/>
    </location>
</feature>
<dbReference type="Proteomes" id="UP000467841">
    <property type="component" value="Unassembled WGS sequence"/>
</dbReference>
<accession>A0A6D2HNF3</accession>
<keyword evidence="6" id="KW-1185">Reference proteome</keyword>
<evidence type="ECO:0000256" key="3">
    <source>
        <dbReference type="SAM" id="MobiDB-lite"/>
    </source>
</evidence>
<proteinExistence type="inferred from homology"/>
<dbReference type="Pfam" id="PF03195">
    <property type="entry name" value="LOB"/>
    <property type="match status" value="1"/>
</dbReference>
<evidence type="ECO:0000256" key="2">
    <source>
        <dbReference type="SAM" id="Coils"/>
    </source>
</evidence>
<dbReference type="PROSITE" id="PS50891">
    <property type="entry name" value="LOB"/>
    <property type="match status" value="1"/>
</dbReference>
<dbReference type="AlphaFoldDB" id="A0A6D2HNF3"/>
<feature type="region of interest" description="Disordered" evidence="3">
    <location>
        <begin position="197"/>
        <end position="228"/>
    </location>
</feature>
<dbReference type="OrthoDB" id="778083at2759"/>
<feature type="region of interest" description="Disordered" evidence="3">
    <location>
        <begin position="30"/>
        <end position="52"/>
    </location>
</feature>
<evidence type="ECO:0000256" key="1">
    <source>
        <dbReference type="ARBA" id="ARBA00005474"/>
    </source>
</evidence>
<comment type="similarity">
    <text evidence="1">Belongs to the LOB domain-containing protein family.</text>
</comment>
<feature type="region of interest" description="Disordered" evidence="3">
    <location>
        <begin position="266"/>
        <end position="297"/>
    </location>
</feature>
<evidence type="ECO:0000313" key="5">
    <source>
        <dbReference type="EMBL" id="CAA7017757.1"/>
    </source>
</evidence>
<organism evidence="5 6">
    <name type="scientific">Microthlaspi erraticum</name>
    <dbReference type="NCBI Taxonomy" id="1685480"/>
    <lineage>
        <taxon>Eukaryota</taxon>
        <taxon>Viridiplantae</taxon>
        <taxon>Streptophyta</taxon>
        <taxon>Embryophyta</taxon>
        <taxon>Tracheophyta</taxon>
        <taxon>Spermatophyta</taxon>
        <taxon>Magnoliopsida</taxon>
        <taxon>eudicotyledons</taxon>
        <taxon>Gunneridae</taxon>
        <taxon>Pentapetalae</taxon>
        <taxon>rosids</taxon>
        <taxon>malvids</taxon>
        <taxon>Brassicales</taxon>
        <taxon>Brassicaceae</taxon>
        <taxon>Coluteocarpeae</taxon>
        <taxon>Microthlaspi</taxon>
    </lineage>
</organism>
<evidence type="ECO:0000313" key="6">
    <source>
        <dbReference type="Proteomes" id="UP000467841"/>
    </source>
</evidence>
<comment type="caution">
    <text evidence="5">The sequence shown here is derived from an EMBL/GenBank/DDBJ whole genome shotgun (WGS) entry which is preliminary data.</text>
</comment>
<sequence length="307" mass="33937">MLKMEINGCTSVATPTVSAVSAAVAETATPVTSPSPASSPQPPPSPQRPPQPPVVLSPCAACKILRRRCADKCVLAPYFPPTDPAKFTIAHRVFGASNIIKFLQELPESQRTDAVNSMVYEAGARMRDPVYGCAGAIYHLQRQVSELQAQLAKTQVELVSMQLQRSDLLEMLYKMEQTKLSAQEQGQQNMSFASSFESGDEFISSPDEVSNDLGFLEDNNNNNNNNNSSMSWWDPLLLEMLYKMEQTKLSAQEQGQQNMSFASSFESGDEFISSPDEVSNDLGFLEDNNNNNNNNNSSMSWWDPLWT</sequence>